<organism evidence="1 2">
    <name type="scientific">Xenoophorus captivus</name>
    <dbReference type="NCBI Taxonomy" id="1517983"/>
    <lineage>
        <taxon>Eukaryota</taxon>
        <taxon>Metazoa</taxon>
        <taxon>Chordata</taxon>
        <taxon>Craniata</taxon>
        <taxon>Vertebrata</taxon>
        <taxon>Euteleostomi</taxon>
        <taxon>Actinopterygii</taxon>
        <taxon>Neopterygii</taxon>
        <taxon>Teleostei</taxon>
        <taxon>Neoteleostei</taxon>
        <taxon>Acanthomorphata</taxon>
        <taxon>Ovalentaria</taxon>
        <taxon>Atherinomorphae</taxon>
        <taxon>Cyprinodontiformes</taxon>
        <taxon>Goodeidae</taxon>
        <taxon>Xenoophorus</taxon>
    </lineage>
</organism>
<protein>
    <submittedName>
        <fullName evidence="1">Uncharacterized protein</fullName>
    </submittedName>
</protein>
<keyword evidence="2" id="KW-1185">Reference proteome</keyword>
<evidence type="ECO:0000313" key="1">
    <source>
        <dbReference type="EMBL" id="MEQ2195299.1"/>
    </source>
</evidence>
<reference evidence="1 2" key="1">
    <citation type="submission" date="2021-06" db="EMBL/GenBank/DDBJ databases">
        <authorList>
            <person name="Palmer J.M."/>
        </authorList>
    </citation>
    <scope>NUCLEOTIDE SEQUENCE [LARGE SCALE GENOMIC DNA]</scope>
    <source>
        <strain evidence="1 2">XC_2019</strain>
        <tissue evidence="1">Muscle</tissue>
    </source>
</reference>
<dbReference type="EMBL" id="JAHRIN010010689">
    <property type="protein sequence ID" value="MEQ2195299.1"/>
    <property type="molecule type" value="Genomic_DNA"/>
</dbReference>
<proteinExistence type="predicted"/>
<name>A0ABV0QHK6_9TELE</name>
<evidence type="ECO:0000313" key="2">
    <source>
        <dbReference type="Proteomes" id="UP001434883"/>
    </source>
</evidence>
<comment type="caution">
    <text evidence="1">The sequence shown here is derived from an EMBL/GenBank/DDBJ whole genome shotgun (WGS) entry which is preliminary data.</text>
</comment>
<gene>
    <name evidence="1" type="ORF">XENOCAPTIV_010450</name>
</gene>
<accession>A0ABV0QHK6</accession>
<sequence>RTAQDLAGTQMSGLQLMTMGKAMVRRSGPLRKIRRRLLDYFRQKCSVGGGVVCVSFYFRMARSLMVSGMAGVQLKSGVQPGWRCSLACDVMGQCQVEGFPALSPRMAIAAPLPSWLCQSFSPQHDGGTPTG</sequence>
<dbReference type="Proteomes" id="UP001434883">
    <property type="component" value="Unassembled WGS sequence"/>
</dbReference>
<feature type="non-terminal residue" evidence="1">
    <location>
        <position position="1"/>
    </location>
</feature>